<dbReference type="PIRSF" id="PIRSF000615">
    <property type="entry name" value="TyrPK_CSF1-R"/>
    <property type="match status" value="1"/>
</dbReference>
<dbReference type="InterPro" id="IPR055238">
    <property type="entry name" value="VEGFR1-3_N_Ig-like"/>
</dbReference>
<comment type="caution">
    <text evidence="5">The sequence shown here is derived from an EMBL/GenBank/DDBJ whole genome shotgun (WGS) entry which is preliminary data.</text>
</comment>
<dbReference type="Gene3D" id="2.60.40.10">
    <property type="entry name" value="Immunoglobulins"/>
    <property type="match status" value="3"/>
</dbReference>
<evidence type="ECO:0000256" key="3">
    <source>
        <dbReference type="SAM" id="SignalP"/>
    </source>
</evidence>
<dbReference type="Pfam" id="PF21339">
    <property type="entry name" value="VEGFR-1-like_Ig-like"/>
    <property type="match status" value="1"/>
</dbReference>
<comment type="subunit">
    <text evidence="1">Forms a complex composed of PDGFRL, TNK2 and GRB2.</text>
</comment>
<dbReference type="PRINTS" id="PR01832">
    <property type="entry name" value="VEGFRECEPTOR"/>
</dbReference>
<keyword evidence="3" id="KW-0732">Signal</keyword>
<reference evidence="6" key="1">
    <citation type="submission" date="2024-04" db="EMBL/GenBank/DDBJ databases">
        <title>Salinicola lusitanus LLJ914,a marine bacterium isolated from the Okinawa Trough.</title>
        <authorList>
            <person name="Li J."/>
        </authorList>
    </citation>
    <scope>NUCLEOTIDE SEQUENCE [LARGE SCALE GENOMIC DNA]</scope>
</reference>
<dbReference type="InterPro" id="IPR003599">
    <property type="entry name" value="Ig_sub"/>
</dbReference>
<dbReference type="Pfam" id="PF22854">
    <property type="entry name" value="VEGFR1-3_N_Ig-like"/>
    <property type="match status" value="1"/>
</dbReference>
<dbReference type="SMART" id="SM00409">
    <property type="entry name" value="IG"/>
    <property type="match status" value="2"/>
</dbReference>
<evidence type="ECO:0000256" key="1">
    <source>
        <dbReference type="ARBA" id="ARBA00011360"/>
    </source>
</evidence>
<dbReference type="SUPFAM" id="SSF48726">
    <property type="entry name" value="Immunoglobulin"/>
    <property type="match status" value="2"/>
</dbReference>
<dbReference type="PROSITE" id="PS50835">
    <property type="entry name" value="IG_LIKE"/>
    <property type="match status" value="1"/>
</dbReference>
<evidence type="ECO:0000313" key="6">
    <source>
        <dbReference type="Proteomes" id="UP001460270"/>
    </source>
</evidence>
<dbReference type="EMBL" id="JBBPFD010000006">
    <property type="protein sequence ID" value="KAK7922124.1"/>
    <property type="molecule type" value="Genomic_DNA"/>
</dbReference>
<dbReference type="PANTHER" id="PTHR15360">
    <property type="entry name" value="PLATELET-DERIVED GROWTH FACTOR RECEPTOR LIKE"/>
    <property type="match status" value="1"/>
</dbReference>
<dbReference type="AlphaFoldDB" id="A0AAW0PNV4"/>
<name>A0AAW0PNV4_9GOBI</name>
<evidence type="ECO:0000313" key="5">
    <source>
        <dbReference type="EMBL" id="KAK7922124.1"/>
    </source>
</evidence>
<dbReference type="InterPro" id="IPR042495">
    <property type="entry name" value="PDGFRL"/>
</dbReference>
<dbReference type="PRINTS" id="PR01835">
    <property type="entry name" value="VEGFRECEPTR3"/>
</dbReference>
<keyword evidence="6" id="KW-1185">Reference proteome</keyword>
<dbReference type="InterPro" id="IPR036179">
    <property type="entry name" value="Ig-like_dom_sf"/>
</dbReference>
<feature type="chain" id="PRO_5043900721" description="Platelet-derived growth factor receptor-like protein" evidence="3">
    <location>
        <begin position="24"/>
        <end position="351"/>
    </location>
</feature>
<dbReference type="PANTHER" id="PTHR15360:SF5">
    <property type="entry name" value="PLATELET-DERIVED GROWTH FACTOR RECEPTOR-LIKE PROTEIN"/>
    <property type="match status" value="1"/>
</dbReference>
<organism evidence="5 6">
    <name type="scientific">Mugilogobius chulae</name>
    <name type="common">yellowstripe goby</name>
    <dbReference type="NCBI Taxonomy" id="88201"/>
    <lineage>
        <taxon>Eukaryota</taxon>
        <taxon>Metazoa</taxon>
        <taxon>Chordata</taxon>
        <taxon>Craniata</taxon>
        <taxon>Vertebrata</taxon>
        <taxon>Euteleostomi</taxon>
        <taxon>Actinopterygii</taxon>
        <taxon>Neopterygii</taxon>
        <taxon>Teleostei</taxon>
        <taxon>Neoteleostei</taxon>
        <taxon>Acanthomorphata</taxon>
        <taxon>Gobiaria</taxon>
        <taxon>Gobiiformes</taxon>
        <taxon>Gobioidei</taxon>
        <taxon>Gobiidae</taxon>
        <taxon>Gobionellinae</taxon>
        <taxon>Mugilogobius</taxon>
    </lineage>
</organism>
<dbReference type="InterPro" id="IPR007110">
    <property type="entry name" value="Ig-like_dom"/>
</dbReference>
<feature type="domain" description="Ig-like" evidence="4">
    <location>
        <begin position="243"/>
        <end position="338"/>
    </location>
</feature>
<feature type="signal peptide" evidence="3">
    <location>
        <begin position="1"/>
        <end position="23"/>
    </location>
</feature>
<evidence type="ECO:0000256" key="2">
    <source>
        <dbReference type="ARBA" id="ARBA00019671"/>
    </source>
</evidence>
<accession>A0AAW0PNV4</accession>
<dbReference type="InterPro" id="IPR013783">
    <property type="entry name" value="Ig-like_fold"/>
</dbReference>
<dbReference type="Pfam" id="PF13927">
    <property type="entry name" value="Ig_3"/>
    <property type="match status" value="1"/>
</dbReference>
<gene>
    <name evidence="5" type="ORF">WMY93_009026</name>
</gene>
<evidence type="ECO:0000259" key="4">
    <source>
        <dbReference type="PROSITE" id="PS50835"/>
    </source>
</evidence>
<proteinExistence type="predicted"/>
<dbReference type="Proteomes" id="UP001460270">
    <property type="component" value="Unassembled WGS sequence"/>
</dbReference>
<protein>
    <recommendedName>
        <fullName evidence="2">Platelet-derived growth factor receptor-like protein</fullName>
    </recommendedName>
</protein>
<sequence length="351" mass="38478">MTELALFCRTLIGLACASGLVVGFSMTPPSLDVPKDDLVIPVYETLRITCRGQRTLAWTWPDPTLVAQELNVRQAKQLPSSAPQRQRSAVVSECEGQPGHPYCKRLVLRGAQAKDTGYYRCYYANVKAIIDGTTAVSVYAFIRDPEQPFLLRAGQNSNLETLLITRHSTHVTVPCLVTVPDLNVTLHAYPTPLETADMKWNNKLGWTVPRRVVDNPMVLGIVCEARLNGKSYQSAYLIHNTGSKVYDVKLFPEDPVELMVGENLTLNCTALVEFNTGVDIKWAFPGAESNNMVSIQSHREALSDATEAASILTIPSVNVTDSGAYVCNVTSMTPLTHSKCSSQCTKSHSST</sequence>